<dbReference type="Proteomes" id="UP001064048">
    <property type="component" value="Chromosome 7"/>
</dbReference>
<sequence length="1608" mass="179924">MILFLNSIKNNADLLAIEQHKSKEMFVAFAALVCANEVEDGEQTKRGAGKASSLNSIPTGAQKPEYTYQVYNQNHNSQTSPSSYQAQVPNSFYPSQSSNQYYTIPNQPAEVSSGYSPQPQISLIPPPTPSQFLPINFVPNAGYQSKYQIIPSKAANGNIQLLIQPPQSYQSNPFLQYPQSYFSPNPGNQINSQQGQFQLSPQGQYNVAPQYQSLPLSQPYLGQPSTMLLLAQPNPYNSLLYPGQNPAQSFYNYYPSSAQQKYNLSYGSSPPPLVEYEKVQGPVSQSLPKEDNDIGSHGSDFVSSDSSASYKTAYATGRSCNLFFAVHLLDAARAGTPLRALFGRAVLRPRASDNHLTHVTLRFYFQVALVCVLALAVAADKKIELQDIEEDNLKSEQEKEVDKSEPRSQNVGAPSAPGLLPLDFFKNGLLRYFENQVPQQPRYVQQYAVTEPPERPPTQIATPKSQYGAGVPQQAMVGYLSNIPMQIYLVPQYYNENGERAANTQPAVQYAAPPISRVQSYPSAPEGIQPQNNFIEVPTYVTPSGKTYIQQPVAYVSYAAPSTVAPVQATVAPMLYQVPVVQYPTALAAPPVVPKGYYPNSQYSETNNVEEVQENEVENPKEYSQTETSYTKPPTPEFPRYYSSHAPFREEQRHTSISELPPPNPLLLKGSPPHLSHIPKALPIFRPLSKPVYAAGGNFISSAYSPKPSESYGNPYKRRPMSLLDSYVPSGVQLEYLKRGYVKDPLVAYEALSSGRNFPHYPVPRHYERGFLPNQMYHTAAGGITYASPMQRKLLSHAHVKIDFDVKRNMHLLSLELYVSSYQNDEVTYLISQDIKLYLSRDPEVVESAGRRVALASLAQAARKWPLRNSWRAEIIASAPRILLLAALSAASPAPEPKKYKPDVKDTKSNSSLTNEEKHFLREVEAKFGIKSDLPFPAVIAIEIVNDTDSKSKGKRTIDANLGYGYRTNSGYSYSYFGKTPEKGKFVLYPYSQEDIPPAHGSGQNNRYTKPGQDQYTTSSPNVEIQPSQAYELVPVKEEQETSYDYKKPATEFKSSYENVKGLHSPPPPPYKPTHGAPSTLYTTYNGENFSGLSGQFPSVMPNYFVDSSQLLKNPQYQNTGLTQDHLKTQGPVVPVLVLRIPSSYLKNPSAELYANLPQNYPLSQYLNNVNLQELVNQYFSKIGYSVAPQIMSYHHSAISAPVQTSVPAPVSQYEPQHYANPHVQPSYTHADHSGVQYSAVQPVMAKYPSGYSSPQYYMSQAQQYYQQPATQQQYEYQYVPSSETEQQYYVGPEYQQEITSHEVPSEHVSADQVTSVHDSASHSQYEAPRTPTHEHAQTAQEYEVPKSPHYRPQQYEAEQPQYELPKEDNASKDNGPTKVTVSPYTTPSVLKYGSPQQEQSQQQYYTPNEPVQKETLAIYPSSPQSQTIQKYHSDPQSGHSQRYFYQQQVGADSASKTIVISENYRSKDHMIATVLPFSYKQRNQNKPSQTVNYVTPVPYSSKYQSQYNVMVPQTVLSSPTNDKVSYVNSHSLPSSIYLQSGSGYNPGEEYITATHYVPPKNSQKAPSYPRNYHSQPKRMVRPEHKTESMTSSSSKKRNEKNEKKKSS</sequence>
<name>A0ACC0K6W5_CHOFU</name>
<comment type="caution">
    <text evidence="1">The sequence shown here is derived from an EMBL/GenBank/DDBJ whole genome shotgun (WGS) entry which is preliminary data.</text>
</comment>
<gene>
    <name evidence="1" type="ORF">MSG28_004615</name>
</gene>
<evidence type="ECO:0000313" key="2">
    <source>
        <dbReference type="Proteomes" id="UP001064048"/>
    </source>
</evidence>
<evidence type="ECO:0000313" key="1">
    <source>
        <dbReference type="EMBL" id="KAI8432119.1"/>
    </source>
</evidence>
<keyword evidence="2" id="KW-1185">Reference proteome</keyword>
<dbReference type="EMBL" id="CM046107">
    <property type="protein sequence ID" value="KAI8432119.1"/>
    <property type="molecule type" value="Genomic_DNA"/>
</dbReference>
<protein>
    <submittedName>
        <fullName evidence="1">Uncharacterized protein</fullName>
    </submittedName>
</protein>
<proteinExistence type="predicted"/>
<accession>A0ACC0K6W5</accession>
<organism evidence="1 2">
    <name type="scientific">Choristoneura fumiferana</name>
    <name type="common">Spruce budworm moth</name>
    <name type="synonym">Archips fumiferana</name>
    <dbReference type="NCBI Taxonomy" id="7141"/>
    <lineage>
        <taxon>Eukaryota</taxon>
        <taxon>Metazoa</taxon>
        <taxon>Ecdysozoa</taxon>
        <taxon>Arthropoda</taxon>
        <taxon>Hexapoda</taxon>
        <taxon>Insecta</taxon>
        <taxon>Pterygota</taxon>
        <taxon>Neoptera</taxon>
        <taxon>Endopterygota</taxon>
        <taxon>Lepidoptera</taxon>
        <taxon>Glossata</taxon>
        <taxon>Ditrysia</taxon>
        <taxon>Tortricoidea</taxon>
        <taxon>Tortricidae</taxon>
        <taxon>Tortricinae</taxon>
        <taxon>Choristoneura</taxon>
    </lineage>
</organism>
<reference evidence="1 2" key="1">
    <citation type="journal article" date="2022" name="Genome Biol. Evol.">
        <title>The Spruce Budworm Genome: Reconstructing the Evolutionary History of Antifreeze Proteins.</title>
        <authorList>
            <person name="Beliveau C."/>
            <person name="Gagne P."/>
            <person name="Picq S."/>
            <person name="Vernygora O."/>
            <person name="Keeling C.I."/>
            <person name="Pinkney K."/>
            <person name="Doucet D."/>
            <person name="Wen F."/>
            <person name="Johnston J.S."/>
            <person name="Maaroufi H."/>
            <person name="Boyle B."/>
            <person name="Laroche J."/>
            <person name="Dewar K."/>
            <person name="Juretic N."/>
            <person name="Blackburn G."/>
            <person name="Nisole A."/>
            <person name="Brunet B."/>
            <person name="Brandao M."/>
            <person name="Lumley L."/>
            <person name="Duan J."/>
            <person name="Quan G."/>
            <person name="Lucarotti C.J."/>
            <person name="Roe A.D."/>
            <person name="Sperling F.A.H."/>
            <person name="Levesque R.C."/>
            <person name="Cusson M."/>
        </authorList>
    </citation>
    <scope>NUCLEOTIDE SEQUENCE [LARGE SCALE GENOMIC DNA]</scope>
    <source>
        <strain evidence="1">Glfc:IPQL:Cfum</strain>
    </source>
</reference>